<sequence>MIPINQCGWINIKVIYITTKLERSRIALIVNFLLPDFFNLFLMKYSLILFLSVLEKDVFSLENFILVLIPLAQCKLVLII</sequence>
<keyword evidence="1" id="KW-0812">Transmembrane</keyword>
<protein>
    <submittedName>
        <fullName evidence="2">Uncharacterized protein</fullName>
    </submittedName>
</protein>
<name>A0AAJ4XF44_9SPHI</name>
<dbReference type="EMBL" id="LT906468">
    <property type="protein sequence ID" value="SNV62147.1"/>
    <property type="molecule type" value="Genomic_DNA"/>
</dbReference>
<reference evidence="2 3" key="1">
    <citation type="submission" date="2017-06" db="EMBL/GenBank/DDBJ databases">
        <authorList>
            <consortium name="Pathogen Informatics"/>
        </authorList>
    </citation>
    <scope>NUCLEOTIDE SEQUENCE [LARGE SCALE GENOMIC DNA]</scope>
    <source>
        <strain evidence="2 3">NCTC12149</strain>
    </source>
</reference>
<dbReference type="KEGG" id="smiz:4412673_03773"/>
<evidence type="ECO:0000256" key="1">
    <source>
        <dbReference type="SAM" id="Phobius"/>
    </source>
</evidence>
<accession>A0AAJ4XF44</accession>
<dbReference type="Proteomes" id="UP000215355">
    <property type="component" value="Chromosome 1"/>
</dbReference>
<feature type="transmembrane region" description="Helical" evidence="1">
    <location>
        <begin position="26"/>
        <end position="52"/>
    </location>
</feature>
<organism evidence="2 3">
    <name type="scientific">Sphingobacterium mizutaii</name>
    <dbReference type="NCBI Taxonomy" id="1010"/>
    <lineage>
        <taxon>Bacteria</taxon>
        <taxon>Pseudomonadati</taxon>
        <taxon>Bacteroidota</taxon>
        <taxon>Sphingobacteriia</taxon>
        <taxon>Sphingobacteriales</taxon>
        <taxon>Sphingobacteriaceae</taxon>
        <taxon>Sphingobacterium</taxon>
    </lineage>
</organism>
<evidence type="ECO:0000313" key="3">
    <source>
        <dbReference type="Proteomes" id="UP000215355"/>
    </source>
</evidence>
<keyword evidence="1" id="KW-1133">Transmembrane helix</keyword>
<evidence type="ECO:0000313" key="2">
    <source>
        <dbReference type="EMBL" id="SNV62147.1"/>
    </source>
</evidence>
<keyword evidence="1" id="KW-0472">Membrane</keyword>
<proteinExistence type="predicted"/>
<dbReference type="AlphaFoldDB" id="A0AAJ4XF44"/>
<gene>
    <name evidence="2" type="ORF">SAMEA4412673_03773</name>
</gene>